<dbReference type="PANTHER" id="PTHR30448:SF0">
    <property type="entry name" value="RNASE ADAPTER PROTEIN RAPZ"/>
    <property type="match status" value="1"/>
</dbReference>
<keyword evidence="4" id="KW-1185">Reference proteome</keyword>
<evidence type="ECO:0000256" key="1">
    <source>
        <dbReference type="SAM" id="MobiDB-lite"/>
    </source>
</evidence>
<organism evidence="3 4">
    <name type="scientific">Sphaerisporangium melleum</name>
    <dbReference type="NCBI Taxonomy" id="321316"/>
    <lineage>
        <taxon>Bacteria</taxon>
        <taxon>Bacillati</taxon>
        <taxon>Actinomycetota</taxon>
        <taxon>Actinomycetes</taxon>
        <taxon>Streptosporangiales</taxon>
        <taxon>Streptosporangiaceae</taxon>
        <taxon>Sphaerisporangium</taxon>
    </lineage>
</organism>
<proteinExistence type="predicted"/>
<protein>
    <recommendedName>
        <fullName evidence="2">RapZ C-terminal domain-containing protein</fullName>
    </recommendedName>
</protein>
<dbReference type="AlphaFoldDB" id="A0A917QNW8"/>
<gene>
    <name evidence="3" type="ORF">GCM10007964_00170</name>
</gene>
<evidence type="ECO:0000313" key="4">
    <source>
        <dbReference type="Proteomes" id="UP000645217"/>
    </source>
</evidence>
<dbReference type="InterPro" id="IPR005337">
    <property type="entry name" value="RapZ-like"/>
</dbReference>
<dbReference type="EMBL" id="BMNT01000001">
    <property type="protein sequence ID" value="GGK61023.1"/>
    <property type="molecule type" value="Genomic_DNA"/>
</dbReference>
<sequence>MSATRQSIDIVSFGYGHDAPPQADATLDARRLFRNPHDDPAMRELTGLDPRVRDHVLATDGVRDAITAAAGMAVALLKSGKPHIVLAVGCGGGRHRAPAIAEGVAAELRARDLRAAVRHRDVDKPVIEHQEGDPNFATGECDDTVT</sequence>
<dbReference type="PANTHER" id="PTHR30448">
    <property type="entry name" value="RNASE ADAPTER PROTEIN RAPZ"/>
    <property type="match status" value="1"/>
</dbReference>
<evidence type="ECO:0000259" key="2">
    <source>
        <dbReference type="Pfam" id="PF22740"/>
    </source>
</evidence>
<dbReference type="Pfam" id="PF22740">
    <property type="entry name" value="PapZ_C"/>
    <property type="match status" value="1"/>
</dbReference>
<feature type="region of interest" description="Disordered" evidence="1">
    <location>
        <begin position="126"/>
        <end position="146"/>
    </location>
</feature>
<evidence type="ECO:0000313" key="3">
    <source>
        <dbReference type="EMBL" id="GGK61023.1"/>
    </source>
</evidence>
<reference evidence="3" key="2">
    <citation type="submission" date="2020-09" db="EMBL/GenBank/DDBJ databases">
        <authorList>
            <person name="Sun Q."/>
            <person name="Ohkuma M."/>
        </authorList>
    </citation>
    <scope>NUCLEOTIDE SEQUENCE</scope>
    <source>
        <strain evidence="3">JCM 13064</strain>
    </source>
</reference>
<feature type="domain" description="RapZ C-terminal" evidence="2">
    <location>
        <begin position="7"/>
        <end position="122"/>
    </location>
</feature>
<dbReference type="RefSeq" id="WP_189160829.1">
    <property type="nucleotide sequence ID" value="NZ_BMNT01000001.1"/>
</dbReference>
<dbReference type="InterPro" id="IPR053931">
    <property type="entry name" value="RapZ_C"/>
</dbReference>
<comment type="caution">
    <text evidence="3">The sequence shown here is derived from an EMBL/GenBank/DDBJ whole genome shotgun (WGS) entry which is preliminary data.</text>
</comment>
<dbReference type="GO" id="GO:0005524">
    <property type="term" value="F:ATP binding"/>
    <property type="evidence" value="ECO:0007669"/>
    <property type="project" value="InterPro"/>
</dbReference>
<reference evidence="3" key="1">
    <citation type="journal article" date="2014" name="Int. J. Syst. Evol. Microbiol.">
        <title>Complete genome sequence of Corynebacterium casei LMG S-19264T (=DSM 44701T), isolated from a smear-ripened cheese.</title>
        <authorList>
            <consortium name="US DOE Joint Genome Institute (JGI-PGF)"/>
            <person name="Walter F."/>
            <person name="Albersmeier A."/>
            <person name="Kalinowski J."/>
            <person name="Ruckert C."/>
        </authorList>
    </citation>
    <scope>NUCLEOTIDE SEQUENCE</scope>
    <source>
        <strain evidence="3">JCM 13064</strain>
    </source>
</reference>
<name>A0A917QNW8_9ACTN</name>
<dbReference type="Proteomes" id="UP000645217">
    <property type="component" value="Unassembled WGS sequence"/>
</dbReference>
<accession>A0A917QNW8</accession>